<evidence type="ECO:0000259" key="1">
    <source>
        <dbReference type="Pfam" id="PF16087"/>
    </source>
</evidence>
<proteinExistence type="predicted"/>
<dbReference type="PANTHER" id="PTHR47326">
    <property type="entry name" value="TRANSPOSABLE ELEMENT TC3 TRANSPOSASE-LIKE PROTEIN"/>
    <property type="match status" value="1"/>
</dbReference>
<dbReference type="Pfam" id="PF16087">
    <property type="entry name" value="DUF4817"/>
    <property type="match status" value="1"/>
</dbReference>
<dbReference type="EMBL" id="CARXXK010001030">
    <property type="protein sequence ID" value="CAI6372424.1"/>
    <property type="molecule type" value="Genomic_DNA"/>
</dbReference>
<dbReference type="Proteomes" id="UP001160148">
    <property type="component" value="Unassembled WGS sequence"/>
</dbReference>
<gene>
    <name evidence="2" type="ORF">MEUPH1_LOCUS26299</name>
</gene>
<evidence type="ECO:0000313" key="3">
    <source>
        <dbReference type="Proteomes" id="UP001160148"/>
    </source>
</evidence>
<organism evidence="2 3">
    <name type="scientific">Macrosiphum euphorbiae</name>
    <name type="common">potato aphid</name>
    <dbReference type="NCBI Taxonomy" id="13131"/>
    <lineage>
        <taxon>Eukaryota</taxon>
        <taxon>Metazoa</taxon>
        <taxon>Ecdysozoa</taxon>
        <taxon>Arthropoda</taxon>
        <taxon>Hexapoda</taxon>
        <taxon>Insecta</taxon>
        <taxon>Pterygota</taxon>
        <taxon>Neoptera</taxon>
        <taxon>Paraneoptera</taxon>
        <taxon>Hemiptera</taxon>
        <taxon>Sternorrhyncha</taxon>
        <taxon>Aphidomorpha</taxon>
        <taxon>Aphidoidea</taxon>
        <taxon>Aphididae</taxon>
        <taxon>Macrosiphini</taxon>
        <taxon>Macrosiphum</taxon>
    </lineage>
</organism>
<evidence type="ECO:0000313" key="2">
    <source>
        <dbReference type="EMBL" id="CAI6372424.1"/>
    </source>
</evidence>
<dbReference type="GO" id="GO:0003676">
    <property type="term" value="F:nucleic acid binding"/>
    <property type="evidence" value="ECO:0007669"/>
    <property type="project" value="InterPro"/>
</dbReference>
<sequence length="211" mass="25075">MSYNNIEKSDMLTCYMESGKNARAAARLYNTRYEDRQQPHFTYFRKLLKKLETYGSLVSKSRARARTVTNENNSFAILASLYENPYTSLRSISEYLDIPYTSVQRVAKRYKYHPYKSVKVQQLLSHDFERRLNFVSQMIIKLDDDPTILTNILWTDEARFHNNGQVNHHNQHYWSDINPNWALESNVQTRWSINVWCGIIDEYLGGPYFYE</sequence>
<reference evidence="2 3" key="1">
    <citation type="submission" date="2023-01" db="EMBL/GenBank/DDBJ databases">
        <authorList>
            <person name="Whitehead M."/>
        </authorList>
    </citation>
    <scope>NUCLEOTIDE SEQUENCE [LARGE SCALE GENOMIC DNA]</scope>
</reference>
<accession>A0AAV0XUY0</accession>
<dbReference type="PANTHER" id="PTHR47326:SF1">
    <property type="entry name" value="HTH PSQ-TYPE DOMAIN-CONTAINING PROTEIN"/>
    <property type="match status" value="1"/>
</dbReference>
<dbReference type="AlphaFoldDB" id="A0AAV0XUY0"/>
<comment type="caution">
    <text evidence="2">The sequence shown here is derived from an EMBL/GenBank/DDBJ whole genome shotgun (WGS) entry which is preliminary data.</text>
</comment>
<name>A0AAV0XUY0_9HEMI</name>
<feature type="domain" description="DUF4817" evidence="1">
    <location>
        <begin position="7"/>
        <end position="57"/>
    </location>
</feature>
<dbReference type="InterPro" id="IPR036397">
    <property type="entry name" value="RNaseH_sf"/>
</dbReference>
<dbReference type="InterPro" id="IPR032135">
    <property type="entry name" value="DUF4817"/>
</dbReference>
<dbReference type="Gene3D" id="3.30.420.10">
    <property type="entry name" value="Ribonuclease H-like superfamily/Ribonuclease H"/>
    <property type="match status" value="1"/>
</dbReference>
<protein>
    <recommendedName>
        <fullName evidence="1">DUF4817 domain-containing protein</fullName>
    </recommendedName>
</protein>
<keyword evidence="3" id="KW-1185">Reference proteome</keyword>